<evidence type="ECO:0000256" key="2">
    <source>
        <dbReference type="ARBA" id="ARBA00007769"/>
    </source>
</evidence>
<dbReference type="NCBIfam" id="TIGR02924">
    <property type="entry name" value="ICDH_alpha"/>
    <property type="match status" value="1"/>
</dbReference>
<dbReference type="GO" id="GO:0004450">
    <property type="term" value="F:isocitrate dehydrogenase (NADP+) activity"/>
    <property type="evidence" value="ECO:0007669"/>
    <property type="project" value="InterPro"/>
</dbReference>
<dbReference type="InterPro" id="IPR037123">
    <property type="entry name" value="PRibGlycinamide_synth_C_sf"/>
</dbReference>
<dbReference type="OrthoDB" id="8114239at2759"/>
<dbReference type="GO" id="GO:0006097">
    <property type="term" value="P:glyoxylate cycle"/>
    <property type="evidence" value="ECO:0007669"/>
    <property type="project" value="InterPro"/>
</dbReference>
<protein>
    <recommendedName>
        <fullName evidence="3">phosphoribosylamine--glycine ligase</fullName>
        <ecNumber evidence="3">6.3.4.13</ecNumber>
    </recommendedName>
    <alternativeName>
        <fullName evidence="11">Glycinamide ribonucleotide synthetase</fullName>
    </alternativeName>
    <alternativeName>
        <fullName evidence="12">Phosphoribosylglycinamide synthetase</fullName>
    </alternativeName>
</protein>
<dbReference type="PANTHER" id="PTHR43472">
    <property type="entry name" value="PHOSPHORIBOSYLAMINE--GLYCINE LIGASE"/>
    <property type="match status" value="1"/>
</dbReference>
<dbReference type="InterPro" id="IPR016185">
    <property type="entry name" value="PreATP-grasp_dom_sf"/>
</dbReference>
<dbReference type="Proteomes" id="UP000838756">
    <property type="component" value="Unassembled WGS sequence"/>
</dbReference>
<dbReference type="GO" id="GO:0006164">
    <property type="term" value="P:purine nucleotide biosynthetic process"/>
    <property type="evidence" value="ECO:0007669"/>
    <property type="project" value="UniProtKB-KW"/>
</dbReference>
<dbReference type="EC" id="6.3.4.13" evidence="3"/>
<feature type="domain" description="ATP-grasp" evidence="14">
    <location>
        <begin position="107"/>
        <end position="317"/>
    </location>
</feature>
<dbReference type="InterPro" id="IPR000115">
    <property type="entry name" value="PRibGlycinamide_synth"/>
</dbReference>
<dbReference type="PROSITE" id="PS00184">
    <property type="entry name" value="GARS"/>
    <property type="match status" value="1"/>
</dbReference>
<dbReference type="GO" id="GO:0009113">
    <property type="term" value="P:purine nucleobase biosynthetic process"/>
    <property type="evidence" value="ECO:0007669"/>
    <property type="project" value="InterPro"/>
</dbReference>
<dbReference type="Pfam" id="PF02843">
    <property type="entry name" value="GARS_C"/>
    <property type="match status" value="1"/>
</dbReference>
<reference evidence="15" key="1">
    <citation type="submission" date="2022-03" db="EMBL/GenBank/DDBJ databases">
        <authorList>
            <person name="Lindestad O."/>
        </authorList>
    </citation>
    <scope>NUCLEOTIDE SEQUENCE</scope>
</reference>
<dbReference type="GO" id="GO:0004637">
    <property type="term" value="F:phosphoribosylamine-glycine ligase activity"/>
    <property type="evidence" value="ECO:0007669"/>
    <property type="project" value="UniProtKB-EC"/>
</dbReference>
<dbReference type="InterPro" id="IPR046997">
    <property type="entry name" value="Isocitrate_DH_TT1725_C_sf"/>
</dbReference>
<accession>A0A8S4QGX5</accession>
<dbReference type="InterPro" id="IPR024084">
    <property type="entry name" value="IsoPropMal-DH-like_dom"/>
</dbReference>
<dbReference type="InterPro" id="IPR011054">
    <property type="entry name" value="Rudment_hybrid_motif"/>
</dbReference>
<keyword evidence="8" id="KW-0658">Purine biosynthesis</keyword>
<dbReference type="Gene3D" id="3.40.50.20">
    <property type="match status" value="1"/>
</dbReference>
<dbReference type="Pfam" id="PF00180">
    <property type="entry name" value="Iso_dh"/>
    <property type="match status" value="1"/>
</dbReference>
<evidence type="ECO:0000313" key="16">
    <source>
        <dbReference type="Proteomes" id="UP000838756"/>
    </source>
</evidence>
<dbReference type="SMART" id="SM01209">
    <property type="entry name" value="GARS_A"/>
    <property type="match status" value="1"/>
</dbReference>
<keyword evidence="4" id="KW-0816">Tricarboxylic acid cycle</keyword>
<evidence type="ECO:0000256" key="5">
    <source>
        <dbReference type="ARBA" id="ARBA00022598"/>
    </source>
</evidence>
<dbReference type="SUPFAM" id="SSF53659">
    <property type="entry name" value="Isocitrate/Isopropylmalate dehydrogenase-like"/>
    <property type="match status" value="1"/>
</dbReference>
<dbReference type="Pfam" id="PF01071">
    <property type="entry name" value="GARS_A"/>
    <property type="match status" value="1"/>
</dbReference>
<dbReference type="PANTHER" id="PTHR43472:SF1">
    <property type="entry name" value="PHOSPHORIBOSYLAMINE--GLYCINE LIGASE, CHLOROPLASTIC"/>
    <property type="match status" value="1"/>
</dbReference>
<organism evidence="15 16">
    <name type="scientific">Pararge aegeria aegeria</name>
    <dbReference type="NCBI Taxonomy" id="348720"/>
    <lineage>
        <taxon>Eukaryota</taxon>
        <taxon>Metazoa</taxon>
        <taxon>Ecdysozoa</taxon>
        <taxon>Arthropoda</taxon>
        <taxon>Hexapoda</taxon>
        <taxon>Insecta</taxon>
        <taxon>Pterygota</taxon>
        <taxon>Neoptera</taxon>
        <taxon>Endopterygota</taxon>
        <taxon>Lepidoptera</taxon>
        <taxon>Glossata</taxon>
        <taxon>Ditrysia</taxon>
        <taxon>Papilionoidea</taxon>
        <taxon>Nymphalidae</taxon>
        <taxon>Satyrinae</taxon>
        <taxon>Satyrini</taxon>
        <taxon>Parargina</taxon>
        <taxon>Pararge</taxon>
    </lineage>
</organism>
<keyword evidence="7 13" id="KW-0547">Nucleotide-binding</keyword>
<dbReference type="SMART" id="SM01329">
    <property type="entry name" value="Iso_dh"/>
    <property type="match status" value="1"/>
</dbReference>
<dbReference type="GO" id="GO:0051287">
    <property type="term" value="F:NAD binding"/>
    <property type="evidence" value="ECO:0007669"/>
    <property type="project" value="InterPro"/>
</dbReference>
<dbReference type="Gene3D" id="3.40.718.10">
    <property type="entry name" value="Isopropylmalate Dehydrogenase"/>
    <property type="match status" value="1"/>
</dbReference>
<dbReference type="SUPFAM" id="SSF52440">
    <property type="entry name" value="PreATP-grasp domain"/>
    <property type="match status" value="1"/>
</dbReference>
<dbReference type="Pfam" id="PF18324">
    <property type="entry name" value="Isocitrate_DH_C_bact"/>
    <property type="match status" value="1"/>
</dbReference>
<dbReference type="InterPro" id="IPR020562">
    <property type="entry name" value="PRibGlycinamide_synth_N"/>
</dbReference>
<dbReference type="InterPro" id="IPR019818">
    <property type="entry name" value="IsoCit/isopropylmalate_DH_CS"/>
</dbReference>
<dbReference type="PROSITE" id="PS50975">
    <property type="entry name" value="ATP_GRASP"/>
    <property type="match status" value="1"/>
</dbReference>
<evidence type="ECO:0000259" key="14">
    <source>
        <dbReference type="PROSITE" id="PS50975"/>
    </source>
</evidence>
<dbReference type="NCBIfam" id="TIGR00877">
    <property type="entry name" value="purD"/>
    <property type="match status" value="1"/>
</dbReference>
<proteinExistence type="inferred from homology"/>
<dbReference type="HAMAP" id="MF_00138">
    <property type="entry name" value="GARS"/>
    <property type="match status" value="1"/>
</dbReference>
<dbReference type="InterPro" id="IPR020559">
    <property type="entry name" value="PRibGlycinamide_synth_CS"/>
</dbReference>
<dbReference type="InterPro" id="IPR011761">
    <property type="entry name" value="ATP-grasp"/>
</dbReference>
<dbReference type="NCBIfam" id="NF006673">
    <property type="entry name" value="PRK09222.1"/>
    <property type="match status" value="1"/>
</dbReference>
<evidence type="ECO:0000256" key="8">
    <source>
        <dbReference type="ARBA" id="ARBA00022755"/>
    </source>
</evidence>
<keyword evidence="16" id="KW-1185">Reference proteome</keyword>
<evidence type="ECO:0000256" key="13">
    <source>
        <dbReference type="PROSITE-ProRule" id="PRU00409"/>
    </source>
</evidence>
<gene>
    <name evidence="15" type="primary">jg12656</name>
    <name evidence="15" type="ORF">PAEG_LOCUS2365</name>
</gene>
<dbReference type="InterPro" id="IPR040978">
    <property type="entry name" value="Isocitrate_DH_TT1725_C"/>
</dbReference>
<dbReference type="InterPro" id="IPR020561">
    <property type="entry name" value="PRibGlycinamid_synth_ATP-grasp"/>
</dbReference>
<sequence length="889" mass="98103">MKVLVIGSGGREHALLWALKKSPTLTKLYVTPGRPAMENFGVLVNINIQDSVDVTQFCKKENIELVIIGPEQPIINGLADDLAAEGINVFAPSQAAAKLEASKSFTKELCKQYGIPTAKYERFIDERLAKNFVRSNKIKFPLVIKANGIAAGKGVIICHTENEAFSAIDSMLVEKNLGESGEEIIIEEFLIGEEVSFFALIDGLKVVTLGCAKDYKRVGENNEGQNTGGMGSYSSPSIISKEMEQKIIQKIIYPTIQALTNMGTSYKGVLFAGLMICKDSPKLLEYNVRFGDPEIQSILPRLDPNCDLLKLMLSVAEGKLNTKMVEFNHKTTVCVVVASKGYPGDYQKGEVIKGLDKIENIPGVLVFHAGTKLDENGNWISDGGRVLNIVGEGNTVEEAKSKVYSALNFLEWSVKEVMSTSVTVAYGDGIGPEIMEAVLSILREAKAEISIDIIEIGECVYSKEWSHGISPSGWESIERTKILLKSPTTTPQGKGHKSLNVALRKNLGLYANIRPCISYHPVIENKFDKFDVVVIRENEEDVYTGIEHRLTGDSYQCTKIITRSGSEKICRYAFEYAKKHNRKKVTCLTKDNIMKMTDGAFHAAFDRIAKEYPDIKAEHYIVDIGMARVATEPENFDVIVTENLYGDILSDIVAQTSGSVGLAGSSNIGNEYAMFEAVHGSAPDIAGKNIANPSGLLNAAVHMLVYIGQVSTAKLIYDAWLKTLEDGVHTADLYKEKKSKQKVGTKEFAKAVIDNLGKKPTTLSELIISSDSDSKINKVQDNYEQDYKVKKLVGSDITLAWDKSNNFDQIVRLFESSNLKMIAIYSKGLAIWPGGSKSSSDQIICRFIANNEITNSDVNNLLIKFEEHNFDVVRMDKLYLYDGKEGFFS</sequence>
<comment type="caution">
    <text evidence="15">The sequence shown here is derived from an EMBL/GenBank/DDBJ whole genome shotgun (WGS) entry which is preliminary data.</text>
</comment>
<dbReference type="InterPro" id="IPR014273">
    <property type="entry name" value="Isocitrate_DH_bac-typ"/>
</dbReference>
<dbReference type="SMART" id="SM01210">
    <property type="entry name" value="GARS_C"/>
    <property type="match status" value="1"/>
</dbReference>
<dbReference type="Gene3D" id="3.30.70.1570">
    <property type="match status" value="1"/>
</dbReference>
<comment type="similarity">
    <text evidence="10">Belongs to the GARS family.</text>
</comment>
<dbReference type="Gene3D" id="3.90.600.10">
    <property type="entry name" value="Phosphoribosylglycinamide synthetase, C-terminal domain"/>
    <property type="match status" value="1"/>
</dbReference>
<dbReference type="InterPro" id="IPR013815">
    <property type="entry name" value="ATP_grasp_subdomain_1"/>
</dbReference>
<keyword evidence="5" id="KW-0436">Ligase</keyword>
<name>A0A8S4QGX5_9NEOP</name>
<comment type="pathway">
    <text evidence="1">Purine metabolism; IMP biosynthesis via de novo pathway; N(1)-(5-phospho-D-ribosyl)glycinamide from 5-phospho-alpha-D-ribose 1-diphosphate: step 2/2.</text>
</comment>
<dbReference type="Gene3D" id="3.30.470.20">
    <property type="entry name" value="ATP-grasp fold, B domain"/>
    <property type="match status" value="1"/>
</dbReference>
<dbReference type="SUPFAM" id="SSF51246">
    <property type="entry name" value="Rudiment single hybrid motif"/>
    <property type="match status" value="1"/>
</dbReference>
<evidence type="ECO:0000256" key="3">
    <source>
        <dbReference type="ARBA" id="ARBA00013255"/>
    </source>
</evidence>
<evidence type="ECO:0000256" key="7">
    <source>
        <dbReference type="ARBA" id="ARBA00022741"/>
    </source>
</evidence>
<evidence type="ECO:0000256" key="11">
    <source>
        <dbReference type="ARBA" id="ARBA00042242"/>
    </source>
</evidence>
<keyword evidence="9 13" id="KW-0067">ATP-binding</keyword>
<dbReference type="GO" id="GO:0006099">
    <property type="term" value="P:tricarboxylic acid cycle"/>
    <property type="evidence" value="ECO:0007669"/>
    <property type="project" value="UniProtKB-KW"/>
</dbReference>
<comment type="similarity">
    <text evidence="2">Belongs to the isocitrate and isopropylmalate dehydrogenases family.</text>
</comment>
<dbReference type="FunFam" id="3.40.718.10:FF:000020">
    <property type="entry name" value="Isocitrate dehydrogenase"/>
    <property type="match status" value="1"/>
</dbReference>
<dbReference type="PROSITE" id="PS00470">
    <property type="entry name" value="IDH_IMDH"/>
    <property type="match status" value="1"/>
</dbReference>
<dbReference type="InterPro" id="IPR020560">
    <property type="entry name" value="PRibGlycinamide_synth_C-dom"/>
</dbReference>
<evidence type="ECO:0000256" key="10">
    <source>
        <dbReference type="ARBA" id="ARBA00038345"/>
    </source>
</evidence>
<dbReference type="Pfam" id="PF02844">
    <property type="entry name" value="GARS_N"/>
    <property type="match status" value="1"/>
</dbReference>
<dbReference type="SUPFAM" id="SSF56059">
    <property type="entry name" value="Glutathione synthetase ATP-binding domain-like"/>
    <property type="match status" value="1"/>
</dbReference>
<evidence type="ECO:0000256" key="9">
    <source>
        <dbReference type="ARBA" id="ARBA00022840"/>
    </source>
</evidence>
<dbReference type="AlphaFoldDB" id="A0A8S4QGX5"/>
<dbReference type="Gene3D" id="3.30.1490.20">
    <property type="entry name" value="ATP-grasp fold, A domain"/>
    <property type="match status" value="1"/>
</dbReference>
<dbReference type="GO" id="GO:0005524">
    <property type="term" value="F:ATP binding"/>
    <property type="evidence" value="ECO:0007669"/>
    <property type="project" value="UniProtKB-UniRule"/>
</dbReference>
<dbReference type="GO" id="GO:0000287">
    <property type="term" value="F:magnesium ion binding"/>
    <property type="evidence" value="ECO:0007669"/>
    <property type="project" value="InterPro"/>
</dbReference>
<dbReference type="EMBL" id="CAKXAJ010007522">
    <property type="protein sequence ID" value="CAH2210460.1"/>
    <property type="molecule type" value="Genomic_DNA"/>
</dbReference>
<evidence type="ECO:0000256" key="4">
    <source>
        <dbReference type="ARBA" id="ARBA00022532"/>
    </source>
</evidence>
<evidence type="ECO:0000256" key="12">
    <source>
        <dbReference type="ARBA" id="ARBA00042864"/>
    </source>
</evidence>
<evidence type="ECO:0000256" key="1">
    <source>
        <dbReference type="ARBA" id="ARBA00005174"/>
    </source>
</evidence>
<keyword evidence="6" id="KW-0479">Metal-binding</keyword>
<evidence type="ECO:0000256" key="6">
    <source>
        <dbReference type="ARBA" id="ARBA00022723"/>
    </source>
</evidence>
<evidence type="ECO:0000313" key="15">
    <source>
        <dbReference type="EMBL" id="CAH2210460.1"/>
    </source>
</evidence>